<keyword evidence="4" id="KW-0547">Nucleotide-binding</keyword>
<keyword evidence="9" id="KW-0238">DNA-binding</keyword>
<comment type="similarity">
    <text evidence="11">Belongs to the ABC transporter superfamily. UvrA family.</text>
</comment>
<keyword evidence="8" id="KW-0267">Excision nuclease</keyword>
<dbReference type="GO" id="GO:0006281">
    <property type="term" value="P:DNA repair"/>
    <property type="evidence" value="ECO:0007669"/>
    <property type="project" value="UniProtKB-KW"/>
</dbReference>
<evidence type="ECO:0000256" key="9">
    <source>
        <dbReference type="ARBA" id="ARBA00023125"/>
    </source>
</evidence>
<comment type="caution">
    <text evidence="14">The sequence shown here is derived from an EMBL/GenBank/DDBJ whole genome shotgun (WGS) entry which is preliminary data.</text>
</comment>
<dbReference type="SUPFAM" id="SSF52540">
    <property type="entry name" value="P-loop containing nucleoside triphosphate hydrolases"/>
    <property type="match status" value="1"/>
</dbReference>
<keyword evidence="7" id="KW-0067">ATP-binding</keyword>
<evidence type="ECO:0000256" key="7">
    <source>
        <dbReference type="ARBA" id="ARBA00022840"/>
    </source>
</evidence>
<proteinExistence type="inferred from homology"/>
<sequence length="124" mass="14102">YLPDMEQTCPMCAGKRFRPEIQAVKWKGYSIVDILDMDVDQALSVFKAEPKILRELELLKEVGLSYLHLGESTPSLSGGEAQRLKLVKHLDHKQETTLFVFDEPTIGLHPLDVKVLLQVMQKLI</sequence>
<keyword evidence="6" id="KW-0228">DNA excision</keyword>
<evidence type="ECO:0000256" key="12">
    <source>
        <dbReference type="ARBA" id="ARBA00039316"/>
    </source>
</evidence>
<dbReference type="AlphaFoldDB" id="A0A5T0UGX6"/>
<dbReference type="InterPro" id="IPR027417">
    <property type="entry name" value="P-loop_NTPase"/>
</dbReference>
<keyword evidence="5" id="KW-0227">DNA damage</keyword>
<dbReference type="EMBL" id="AACFVE010000333">
    <property type="protein sequence ID" value="EAK3904427.1"/>
    <property type="molecule type" value="Genomic_DNA"/>
</dbReference>
<dbReference type="Gene3D" id="3.40.50.300">
    <property type="entry name" value="P-loop containing nucleotide triphosphate hydrolases"/>
    <property type="match status" value="1"/>
</dbReference>
<accession>A0A5T0UGX6</accession>
<evidence type="ECO:0000256" key="10">
    <source>
        <dbReference type="ARBA" id="ARBA00023204"/>
    </source>
</evidence>
<evidence type="ECO:0000256" key="4">
    <source>
        <dbReference type="ARBA" id="ARBA00022741"/>
    </source>
</evidence>
<dbReference type="PANTHER" id="PTHR43152:SF3">
    <property type="entry name" value="UVRABC SYSTEM PROTEIN A"/>
    <property type="match status" value="1"/>
</dbReference>
<comment type="subcellular location">
    <subcellularLocation>
        <location evidence="1">Cytoplasm</location>
    </subcellularLocation>
</comment>
<keyword evidence="10" id="KW-0234">DNA repair</keyword>
<dbReference type="GO" id="GO:0004518">
    <property type="term" value="F:nuclease activity"/>
    <property type="evidence" value="ECO:0007669"/>
    <property type="project" value="UniProtKB-KW"/>
</dbReference>
<evidence type="ECO:0000256" key="5">
    <source>
        <dbReference type="ARBA" id="ARBA00022763"/>
    </source>
</evidence>
<dbReference type="GO" id="GO:0005737">
    <property type="term" value="C:cytoplasm"/>
    <property type="evidence" value="ECO:0007669"/>
    <property type="project" value="UniProtKB-SubCell"/>
</dbReference>
<evidence type="ECO:0000256" key="2">
    <source>
        <dbReference type="ARBA" id="ARBA00022490"/>
    </source>
</evidence>
<dbReference type="GO" id="GO:0005524">
    <property type="term" value="F:ATP binding"/>
    <property type="evidence" value="ECO:0007669"/>
    <property type="project" value="UniProtKB-KW"/>
</dbReference>
<evidence type="ECO:0000256" key="8">
    <source>
        <dbReference type="ARBA" id="ARBA00022881"/>
    </source>
</evidence>
<evidence type="ECO:0000256" key="6">
    <source>
        <dbReference type="ARBA" id="ARBA00022769"/>
    </source>
</evidence>
<feature type="non-terminal residue" evidence="14">
    <location>
        <position position="124"/>
    </location>
</feature>
<evidence type="ECO:0000256" key="1">
    <source>
        <dbReference type="ARBA" id="ARBA00004496"/>
    </source>
</evidence>
<dbReference type="GO" id="GO:0003677">
    <property type="term" value="F:DNA binding"/>
    <property type="evidence" value="ECO:0007669"/>
    <property type="project" value="UniProtKB-KW"/>
</dbReference>
<dbReference type="Gene3D" id="1.20.1580.10">
    <property type="entry name" value="ABC transporter ATPase like domain"/>
    <property type="match status" value="1"/>
</dbReference>
<evidence type="ECO:0000256" key="13">
    <source>
        <dbReference type="ARBA" id="ARBA00042156"/>
    </source>
</evidence>
<keyword evidence="3" id="KW-0677">Repeat</keyword>
<evidence type="ECO:0000313" key="14">
    <source>
        <dbReference type="EMBL" id="EAK3904427.1"/>
    </source>
</evidence>
<dbReference type="Gene3D" id="1.10.8.280">
    <property type="entry name" value="ABC transporter ATPase domain-like"/>
    <property type="match status" value="1"/>
</dbReference>
<gene>
    <name evidence="14" type="ORF">CW563_10150</name>
</gene>
<organism evidence="14">
    <name type="scientific">Campylobacter jejuni</name>
    <dbReference type="NCBI Taxonomy" id="197"/>
    <lineage>
        <taxon>Bacteria</taxon>
        <taxon>Pseudomonadati</taxon>
        <taxon>Campylobacterota</taxon>
        <taxon>Epsilonproteobacteria</taxon>
        <taxon>Campylobacterales</taxon>
        <taxon>Campylobacteraceae</taxon>
        <taxon>Campylobacter</taxon>
    </lineage>
</organism>
<protein>
    <recommendedName>
        <fullName evidence="12">UvrABC system protein A</fullName>
    </recommendedName>
    <alternativeName>
        <fullName evidence="13">Excinuclease ABC subunit A</fullName>
    </alternativeName>
</protein>
<dbReference type="PANTHER" id="PTHR43152">
    <property type="entry name" value="UVRABC SYSTEM PROTEIN A"/>
    <property type="match status" value="1"/>
</dbReference>
<feature type="non-terminal residue" evidence="14">
    <location>
        <position position="1"/>
    </location>
</feature>
<evidence type="ECO:0000256" key="3">
    <source>
        <dbReference type="ARBA" id="ARBA00022737"/>
    </source>
</evidence>
<name>A0A5T0UGX6_CAMJU</name>
<evidence type="ECO:0000256" key="11">
    <source>
        <dbReference type="ARBA" id="ARBA00038000"/>
    </source>
</evidence>
<reference evidence="14" key="1">
    <citation type="submission" date="2018-06" db="EMBL/GenBank/DDBJ databases">
        <authorList>
            <consortium name="PulseNet: The National Subtyping Network for Foodborne Disease Surveillance"/>
            <person name="Tarr C.L."/>
            <person name="Trees E."/>
            <person name="Katz L.S."/>
            <person name="Carleton-Romer H.A."/>
            <person name="Stroika S."/>
            <person name="Kucerova Z."/>
            <person name="Roache K.F."/>
            <person name="Sabol A.L."/>
            <person name="Besser J."/>
            <person name="Gerner-Smidt P."/>
        </authorList>
    </citation>
    <scope>NUCLEOTIDE SEQUENCE</scope>
    <source>
        <strain evidence="14">PNUSAC003301</strain>
    </source>
</reference>
<keyword evidence="2" id="KW-0963">Cytoplasm</keyword>